<comment type="subcellular location">
    <subcellularLocation>
        <location evidence="1">Membrane</location>
        <topology evidence="1">Multi-pass membrane protein</topology>
    </subcellularLocation>
</comment>
<keyword evidence="4 5" id="KW-0472">Membrane</keyword>
<feature type="transmembrane region" description="Helical" evidence="5">
    <location>
        <begin position="146"/>
        <end position="165"/>
    </location>
</feature>
<dbReference type="RefSeq" id="WP_279251103.1">
    <property type="nucleotide sequence ID" value="NZ_SHNP01000001.1"/>
</dbReference>
<feature type="transmembrane region" description="Helical" evidence="5">
    <location>
        <begin position="81"/>
        <end position="106"/>
    </location>
</feature>
<dbReference type="PIRSF" id="PIRSF006060">
    <property type="entry name" value="AA_transporter"/>
    <property type="match status" value="1"/>
</dbReference>
<feature type="transmembrane region" description="Helical" evidence="5">
    <location>
        <begin position="385"/>
        <end position="403"/>
    </location>
</feature>
<keyword evidence="7" id="KW-1185">Reference proteome</keyword>
<feature type="transmembrane region" description="Helical" evidence="5">
    <location>
        <begin position="37"/>
        <end position="60"/>
    </location>
</feature>
<feature type="transmembrane region" description="Helical" evidence="5">
    <location>
        <begin position="185"/>
        <end position="212"/>
    </location>
</feature>
<feature type="transmembrane region" description="Helical" evidence="5">
    <location>
        <begin position="343"/>
        <end position="364"/>
    </location>
</feature>
<proteinExistence type="predicted"/>
<accession>A0ABT3SPW6</accession>
<feature type="transmembrane region" description="Helical" evidence="5">
    <location>
        <begin position="12"/>
        <end position="31"/>
    </location>
</feature>
<gene>
    <name evidence="6" type="ORF">EYC87_00365</name>
</gene>
<keyword evidence="3 5" id="KW-1133">Transmembrane helix</keyword>
<comment type="caution">
    <text evidence="6">The sequence shown here is derived from an EMBL/GenBank/DDBJ whole genome shotgun (WGS) entry which is preliminary data.</text>
</comment>
<reference evidence="6" key="1">
    <citation type="submission" date="2019-02" db="EMBL/GenBank/DDBJ databases">
        <authorList>
            <person name="Li S.-H."/>
        </authorList>
    </citation>
    <scope>NUCLEOTIDE SEQUENCE</scope>
    <source>
        <strain evidence="6">IMCC8485</strain>
    </source>
</reference>
<protein>
    <submittedName>
        <fullName evidence="6">Amino acid permease</fullName>
    </submittedName>
</protein>
<dbReference type="Pfam" id="PF13520">
    <property type="entry name" value="AA_permease_2"/>
    <property type="match status" value="1"/>
</dbReference>
<name>A0ABT3SPW6_9GAMM</name>
<dbReference type="Gene3D" id="1.20.1740.10">
    <property type="entry name" value="Amino acid/polyamine transporter I"/>
    <property type="match status" value="1"/>
</dbReference>
<dbReference type="InterPro" id="IPR002293">
    <property type="entry name" value="AA/rel_permease1"/>
</dbReference>
<evidence type="ECO:0000256" key="4">
    <source>
        <dbReference type="ARBA" id="ARBA00023136"/>
    </source>
</evidence>
<feature type="transmembrane region" description="Helical" evidence="5">
    <location>
        <begin position="319"/>
        <end position="337"/>
    </location>
</feature>
<evidence type="ECO:0000256" key="2">
    <source>
        <dbReference type="ARBA" id="ARBA00022692"/>
    </source>
</evidence>
<dbReference type="PANTHER" id="PTHR11785:SF512">
    <property type="entry name" value="SOBREMESA, ISOFORM B"/>
    <property type="match status" value="1"/>
</dbReference>
<feature type="transmembrane region" description="Helical" evidence="5">
    <location>
        <begin position="112"/>
        <end position="134"/>
    </location>
</feature>
<evidence type="ECO:0000313" key="6">
    <source>
        <dbReference type="EMBL" id="MCX2972036.1"/>
    </source>
</evidence>
<feature type="transmembrane region" description="Helical" evidence="5">
    <location>
        <begin position="409"/>
        <end position="426"/>
    </location>
</feature>
<sequence>MNYYTPKVATALVVANMIGTGVFTSLGFQLLSLSSPIAILILWAIGGVCALCGALCYAELGSRHPASGGEYHFLTELIHPYAGFVSGAVSATVGFAAPVALAALTFGSYLEVALLPIDAKVSASVLIIAVVVVHSRTHHESSAGQYYLTALKLMLILLFIGYALIQRPEYSDQLALNDADLFRDIFSSDAAIALIYVTYAFSGWNAATYILGEIENPARYLPRILMIGCGLVAVVYVALNTVFLSSAPIEALRGELEIAYVVAHYMIGPEAGFFVSLVLAGILTSTVSAMILAGPRALQRLGEDYPRLSMLGRTNEDGIPVTAIIFMAGISFVFLWTSTFEQILLFAGLLMAFNTFVTVIALFVSRNRHPDKVSDLDYRMPLYPLPALLFLAITGWTLVYSASQFPLQVLVVLLALVFGLGLFKWAQGR</sequence>
<evidence type="ECO:0000256" key="1">
    <source>
        <dbReference type="ARBA" id="ARBA00004141"/>
    </source>
</evidence>
<dbReference type="Proteomes" id="UP001143307">
    <property type="component" value="Unassembled WGS sequence"/>
</dbReference>
<feature type="transmembrane region" description="Helical" evidence="5">
    <location>
        <begin position="224"/>
        <end position="244"/>
    </location>
</feature>
<dbReference type="InterPro" id="IPR050598">
    <property type="entry name" value="AminoAcid_Transporter"/>
</dbReference>
<evidence type="ECO:0000256" key="5">
    <source>
        <dbReference type="SAM" id="Phobius"/>
    </source>
</evidence>
<evidence type="ECO:0000313" key="7">
    <source>
        <dbReference type="Proteomes" id="UP001143307"/>
    </source>
</evidence>
<dbReference type="EMBL" id="SHNP01000001">
    <property type="protein sequence ID" value="MCX2972036.1"/>
    <property type="molecule type" value="Genomic_DNA"/>
</dbReference>
<evidence type="ECO:0000256" key="3">
    <source>
        <dbReference type="ARBA" id="ARBA00022989"/>
    </source>
</evidence>
<keyword evidence="2 5" id="KW-0812">Transmembrane</keyword>
<organism evidence="6 7">
    <name type="scientific">Candidatus Seongchinamella marina</name>
    <dbReference type="NCBI Taxonomy" id="2518990"/>
    <lineage>
        <taxon>Bacteria</taxon>
        <taxon>Pseudomonadati</taxon>
        <taxon>Pseudomonadota</taxon>
        <taxon>Gammaproteobacteria</taxon>
        <taxon>Cellvibrionales</taxon>
        <taxon>Halieaceae</taxon>
        <taxon>Seongchinamella</taxon>
    </lineage>
</organism>
<dbReference type="PANTHER" id="PTHR11785">
    <property type="entry name" value="AMINO ACID TRANSPORTER"/>
    <property type="match status" value="1"/>
</dbReference>